<dbReference type="GO" id="GO:0000724">
    <property type="term" value="P:double-strand break repair via homologous recombination"/>
    <property type="evidence" value="ECO:0007669"/>
    <property type="project" value="TreeGrafter"/>
</dbReference>
<dbReference type="InterPro" id="IPR000253">
    <property type="entry name" value="FHA_dom"/>
</dbReference>
<gene>
    <name evidence="14" type="ORF">STAS_24098</name>
</gene>
<feature type="repeat" description="PPR" evidence="10">
    <location>
        <begin position="451"/>
        <end position="485"/>
    </location>
</feature>
<comment type="subcellular location">
    <subcellularLocation>
        <location evidence="2">Chromosome</location>
    </subcellularLocation>
    <subcellularLocation>
        <location evidence="1">Nucleus</location>
    </subcellularLocation>
</comment>
<dbReference type="InterPro" id="IPR002885">
    <property type="entry name" value="PPR_rpt"/>
</dbReference>
<dbReference type="SUPFAM" id="SSF49879">
    <property type="entry name" value="SMAD/FHA domain"/>
    <property type="match status" value="1"/>
</dbReference>
<dbReference type="PANTHER" id="PTHR12162:SF0">
    <property type="entry name" value="NIBRIN"/>
    <property type="match status" value="1"/>
</dbReference>
<dbReference type="FunFam" id="2.60.200.20:FF:000017">
    <property type="entry name" value="Nibrin"/>
    <property type="match status" value="1"/>
</dbReference>
<evidence type="ECO:0000256" key="2">
    <source>
        <dbReference type="ARBA" id="ARBA00004286"/>
    </source>
</evidence>
<dbReference type="Proteomes" id="UP000325081">
    <property type="component" value="Unassembled WGS sequence"/>
</dbReference>
<name>A0A5A7QPP3_STRAF</name>
<dbReference type="PROSITE" id="PS50172">
    <property type="entry name" value="BRCT"/>
    <property type="match status" value="1"/>
</dbReference>
<evidence type="ECO:0000259" key="13">
    <source>
        <dbReference type="PROSITE" id="PS50172"/>
    </source>
</evidence>
<dbReference type="PROSITE" id="PS50006">
    <property type="entry name" value="FHA_DOMAIN"/>
    <property type="match status" value="1"/>
</dbReference>
<dbReference type="InterPro" id="IPR011990">
    <property type="entry name" value="TPR-like_helical_dom_sf"/>
</dbReference>
<keyword evidence="8" id="KW-0131">Cell cycle</keyword>
<accession>A0A5A7QPP3</accession>
<dbReference type="Gene3D" id="1.25.40.10">
    <property type="entry name" value="Tetratricopeptide repeat domain"/>
    <property type="match status" value="4"/>
</dbReference>
<dbReference type="GO" id="GO:0003684">
    <property type="term" value="F:damaged DNA binding"/>
    <property type="evidence" value="ECO:0007669"/>
    <property type="project" value="TreeGrafter"/>
</dbReference>
<dbReference type="CDD" id="cd22667">
    <property type="entry name" value="FHA_NBN"/>
    <property type="match status" value="1"/>
</dbReference>
<evidence type="ECO:0000256" key="6">
    <source>
        <dbReference type="ARBA" id="ARBA00023204"/>
    </source>
</evidence>
<dbReference type="SUPFAM" id="SSF52113">
    <property type="entry name" value="BRCT domain"/>
    <property type="match status" value="1"/>
</dbReference>
<dbReference type="Pfam" id="PF00498">
    <property type="entry name" value="FHA"/>
    <property type="match status" value="1"/>
</dbReference>
<feature type="repeat" description="PPR" evidence="10">
    <location>
        <begin position="663"/>
        <end position="697"/>
    </location>
</feature>
<keyword evidence="5" id="KW-0227">DNA damage</keyword>
<feature type="region of interest" description="Disordered" evidence="11">
    <location>
        <begin position="285"/>
        <end position="309"/>
    </location>
</feature>
<keyword evidence="3" id="KW-0158">Chromosome</keyword>
<evidence type="ECO:0000256" key="11">
    <source>
        <dbReference type="SAM" id="MobiDB-lite"/>
    </source>
</evidence>
<comment type="similarity">
    <text evidence="9">Belongs to the Nibrin family.</text>
</comment>
<dbReference type="PROSITE" id="PS51375">
    <property type="entry name" value="PPR"/>
    <property type="match status" value="8"/>
</dbReference>
<proteinExistence type="inferred from homology"/>
<protein>
    <submittedName>
        <fullName evidence="14">Pentatricopeptide repeat-containing protein</fullName>
    </submittedName>
</protein>
<feature type="repeat" description="PPR" evidence="10">
    <location>
        <begin position="627"/>
        <end position="662"/>
    </location>
</feature>
<evidence type="ECO:0000256" key="7">
    <source>
        <dbReference type="ARBA" id="ARBA00023242"/>
    </source>
</evidence>
<evidence type="ECO:0000256" key="1">
    <source>
        <dbReference type="ARBA" id="ARBA00004123"/>
    </source>
</evidence>
<dbReference type="GO" id="GO:0030870">
    <property type="term" value="C:Mre11 complex"/>
    <property type="evidence" value="ECO:0007669"/>
    <property type="project" value="InterPro"/>
</dbReference>
<keyword evidence="6" id="KW-0234">DNA repair</keyword>
<feature type="repeat" description="PPR" evidence="10">
    <location>
        <begin position="768"/>
        <end position="802"/>
    </location>
</feature>
<feature type="region of interest" description="Disordered" evidence="11">
    <location>
        <begin position="1395"/>
        <end position="1430"/>
    </location>
</feature>
<dbReference type="CDD" id="cd00027">
    <property type="entry name" value="BRCT"/>
    <property type="match status" value="1"/>
</dbReference>
<evidence type="ECO:0000256" key="4">
    <source>
        <dbReference type="ARBA" id="ARBA00022737"/>
    </source>
</evidence>
<dbReference type="SMART" id="SM00240">
    <property type="entry name" value="FHA"/>
    <property type="match status" value="1"/>
</dbReference>
<reference evidence="15" key="1">
    <citation type="journal article" date="2019" name="Curr. Biol.">
        <title>Genome Sequence of Striga asiatica Provides Insight into the Evolution of Plant Parasitism.</title>
        <authorList>
            <person name="Yoshida S."/>
            <person name="Kim S."/>
            <person name="Wafula E.K."/>
            <person name="Tanskanen J."/>
            <person name="Kim Y.M."/>
            <person name="Honaas L."/>
            <person name="Yang Z."/>
            <person name="Spallek T."/>
            <person name="Conn C.E."/>
            <person name="Ichihashi Y."/>
            <person name="Cheong K."/>
            <person name="Cui S."/>
            <person name="Der J.P."/>
            <person name="Gundlach H."/>
            <person name="Jiao Y."/>
            <person name="Hori C."/>
            <person name="Ishida J.K."/>
            <person name="Kasahara H."/>
            <person name="Kiba T."/>
            <person name="Kim M.S."/>
            <person name="Koo N."/>
            <person name="Laohavisit A."/>
            <person name="Lee Y.H."/>
            <person name="Lumba S."/>
            <person name="McCourt P."/>
            <person name="Mortimer J.C."/>
            <person name="Mutuku J.M."/>
            <person name="Nomura T."/>
            <person name="Sasaki-Sekimoto Y."/>
            <person name="Seto Y."/>
            <person name="Wang Y."/>
            <person name="Wakatake T."/>
            <person name="Sakakibara H."/>
            <person name="Demura T."/>
            <person name="Yamaguchi S."/>
            <person name="Yoneyama K."/>
            <person name="Manabe R.I."/>
            <person name="Nelson D.C."/>
            <person name="Schulman A.H."/>
            <person name="Timko M.P."/>
            <person name="dePamphilis C.W."/>
            <person name="Choi D."/>
            <person name="Shirasu K."/>
        </authorList>
    </citation>
    <scope>NUCLEOTIDE SEQUENCE [LARGE SCALE GENOMIC DNA]</scope>
    <source>
        <strain evidence="15">cv. UVA1</strain>
    </source>
</reference>
<feature type="repeat" description="PPR" evidence="10">
    <location>
        <begin position="803"/>
        <end position="837"/>
    </location>
</feature>
<evidence type="ECO:0000256" key="10">
    <source>
        <dbReference type="PROSITE-ProRule" id="PRU00708"/>
    </source>
</evidence>
<feature type="repeat" description="PPR" evidence="10">
    <location>
        <begin position="733"/>
        <end position="767"/>
    </location>
</feature>
<comment type="caution">
    <text evidence="14">The sequence shown here is derived from an EMBL/GenBank/DDBJ whole genome shotgun (WGS) entry which is preliminary data.</text>
</comment>
<dbReference type="EMBL" id="BKCP01007737">
    <property type="protein sequence ID" value="GER47029.1"/>
    <property type="molecule type" value="Genomic_DNA"/>
</dbReference>
<dbReference type="OrthoDB" id="5588846at2759"/>
<keyword evidence="4" id="KW-0677">Repeat</keyword>
<dbReference type="GO" id="GO:0005694">
    <property type="term" value="C:chromosome"/>
    <property type="evidence" value="ECO:0007669"/>
    <property type="project" value="UniProtKB-SubCell"/>
</dbReference>
<dbReference type="InterPro" id="IPR008984">
    <property type="entry name" value="SMAD_FHA_dom_sf"/>
</dbReference>
<organism evidence="14 15">
    <name type="scientific">Striga asiatica</name>
    <name type="common">Asiatic witchweed</name>
    <name type="synonym">Buchnera asiatica</name>
    <dbReference type="NCBI Taxonomy" id="4170"/>
    <lineage>
        <taxon>Eukaryota</taxon>
        <taxon>Viridiplantae</taxon>
        <taxon>Streptophyta</taxon>
        <taxon>Embryophyta</taxon>
        <taxon>Tracheophyta</taxon>
        <taxon>Spermatophyta</taxon>
        <taxon>Magnoliopsida</taxon>
        <taxon>eudicotyledons</taxon>
        <taxon>Gunneridae</taxon>
        <taxon>Pentapetalae</taxon>
        <taxon>asterids</taxon>
        <taxon>lamiids</taxon>
        <taxon>Lamiales</taxon>
        <taxon>Orobanchaceae</taxon>
        <taxon>Buchnereae</taxon>
        <taxon>Striga</taxon>
    </lineage>
</organism>
<evidence type="ECO:0000256" key="5">
    <source>
        <dbReference type="ARBA" id="ARBA00022763"/>
    </source>
</evidence>
<dbReference type="Pfam" id="PF00533">
    <property type="entry name" value="BRCT"/>
    <property type="match status" value="1"/>
</dbReference>
<dbReference type="Pfam" id="PF13812">
    <property type="entry name" value="PPR_3"/>
    <property type="match status" value="2"/>
</dbReference>
<dbReference type="PANTHER" id="PTHR12162">
    <property type="entry name" value="NIBRIN-RELATED"/>
    <property type="match status" value="1"/>
</dbReference>
<feature type="domain" description="BRCT" evidence="13">
    <location>
        <begin position="1097"/>
        <end position="1172"/>
    </location>
</feature>
<dbReference type="NCBIfam" id="TIGR00756">
    <property type="entry name" value="PPR"/>
    <property type="match status" value="8"/>
</dbReference>
<dbReference type="InterPro" id="IPR036420">
    <property type="entry name" value="BRCT_dom_sf"/>
</dbReference>
<evidence type="ECO:0000313" key="15">
    <source>
        <dbReference type="Proteomes" id="UP000325081"/>
    </source>
</evidence>
<dbReference type="Gene3D" id="3.40.50.10190">
    <property type="entry name" value="BRCT domain"/>
    <property type="match status" value="1"/>
</dbReference>
<sequence length="1560" mass="175066">MEIQWELIERAKEELEILETEHPHRFEVLKMELKDFISDLEQQINSNITAHYADTQESSSRRSKTDVVLEKALQCLCKIQHFKASLLIDPARAGNEPDTSINPCRFRIIIFEPTGPDQFWEVANFLQLHRERPFGHHHHTTFLLHCSRRSSISLRNNCHQFSAPSISPNISAHTATGPNPPKPKIMALPPLNLHTHHQFSFSSSTPASCPFSSLNTLTFRTIHLFKIVKMPRKCRRTFPISSSTSPPQPSPIFLPYLQTPERKQSPEPVLESDSEITDDPIVNFFKTRSSGPDPDPGREGRISQKKNRRTSWQLAPGFHNLDSDSEPENYQVPISESAEEKSSSSGVVEEIMGIARALPENITLGEALGSCDFGGRLGKKECMEVLRVLGEEGDVMSCLYFFEWMGLREPSLVSSQACSVLFVILGKAGKGDILLVILNNLPFQQNRDFKDVRVFNAAISGLLCCGRYGDAWKVFEMMEMNNIQPNHLTCCLMITIMRKSGNSAKDSWEFFQKMTKKGADWSLEAVGALIKSFCDEGLKREALIIQSELEKRGTRSNAIIYNTLMDAYNKSDQIDEAEGLFAEMKSKGVHPTAATYNILMDAYSKRMQPKIVEKLLQEMEDNGLEPNVRSYTCLISAYGRQKEMSDMAANAFLRMKKAGIKPSTLSYTCLIHAYSVDNWHEKAYDAFENMLREGVKPSIQTYTALLDAARRAGDTKTLMTIWKMMMREKIGGTRVTFNTLLDGFAKQGHYVEARDVICEFEKIGLQPNVMTYNMLMNAYARGGQESKLPQLLKEMSALNLKPDSYTYSTMIYAYIRVRDFKRAFFYHKEMVKRGQVPDARAYGKLRGILDMKAKIKNRKDKSALMGIIKSSMGVMKKKRVGKKDEFWKNKKKRPRPIHSSARFVIDQSLFLLCYKHLVVGTQTGLCLSKLLKTVSISDIFSNLARWSNIQSVSLLSLNCSKSQQKTSEHFFSRCSRAGSLSPHPPMVWGLFPIDPLPGENEYYIFRKGTYKVGRKGCDIIINKDKGVSRVHAEIIVNEMICMDNSEKKHSTKVRIRDCSKYGTFINKTLASVEKVHALPDKETTLKEGDLLAFGTGNAKYRFSFVSLVLFTGSSKPSDINELHGKMSVTGGSITQAWTSKCTHMVVDDFTSLTDEIIDAIVAGIPLVTFRWIEVIGGISICTEIPSCAPHAPSLSLDGVSLKVADPQSREQCLKAYTFLLVSIQKYKFKEKLQLLLESGGAKAVSVETHDLCSQNPGEKLVRVMPAGSTVSTGSFKKYSSLPMVNEMELISAIISGHLDPSVLSSGPVLVTSSCSTDETDETVVADSDVEMETSTSARKSVVVNLTESAEDECTKNIEIRKMEFSKEVNSSQKEVVHIIESSEHDSAGNTAAFKTTEQKSQRFHPLTRGTLKPDDSPPQTTVVKSDGEYITSRNRDEGIVARKDTSESDNNIDIIYSQDLIVRRTTKTQPEHSSSKGAAVNFKRFRKMDVPSGNSFYSFIPFAKNPYEESDYGNEDVAESIKEEKKRKRMEAIADDLFNNEKGRRRAASGSLHGLFARGL</sequence>
<evidence type="ECO:0000256" key="3">
    <source>
        <dbReference type="ARBA" id="ARBA00022454"/>
    </source>
</evidence>
<dbReference type="InterPro" id="IPR040227">
    <property type="entry name" value="Nibrin-rel"/>
</dbReference>
<evidence type="ECO:0000313" key="14">
    <source>
        <dbReference type="EMBL" id="GER47029.1"/>
    </source>
</evidence>
<evidence type="ECO:0000256" key="9">
    <source>
        <dbReference type="ARBA" id="ARBA00044757"/>
    </source>
</evidence>
<feature type="repeat" description="PPR" evidence="10">
    <location>
        <begin position="592"/>
        <end position="626"/>
    </location>
</feature>
<dbReference type="GO" id="GO:0007095">
    <property type="term" value="P:mitotic G2 DNA damage checkpoint signaling"/>
    <property type="evidence" value="ECO:0007669"/>
    <property type="project" value="InterPro"/>
</dbReference>
<dbReference type="InterPro" id="IPR001357">
    <property type="entry name" value="BRCT_dom"/>
</dbReference>
<keyword evidence="7" id="KW-0539">Nucleus</keyword>
<feature type="repeat" description="PPR" evidence="10">
    <location>
        <begin position="557"/>
        <end position="591"/>
    </location>
</feature>
<dbReference type="Pfam" id="PF13041">
    <property type="entry name" value="PPR_2"/>
    <property type="match status" value="3"/>
</dbReference>
<feature type="domain" description="FHA" evidence="12">
    <location>
        <begin position="1010"/>
        <end position="1070"/>
    </location>
</feature>
<keyword evidence="15" id="KW-1185">Reference proteome</keyword>
<evidence type="ECO:0000259" key="12">
    <source>
        <dbReference type="PROSITE" id="PS50006"/>
    </source>
</evidence>
<evidence type="ECO:0000256" key="8">
    <source>
        <dbReference type="ARBA" id="ARBA00023306"/>
    </source>
</evidence>
<dbReference type="Gene3D" id="2.60.200.20">
    <property type="match status" value="1"/>
</dbReference>